<organism evidence="2 3">
    <name type="scientific">Candidatus Methanodesulfokora washburnensis</name>
    <dbReference type="NCBI Taxonomy" id="2478471"/>
    <lineage>
        <taxon>Archaea</taxon>
        <taxon>Thermoproteota</taxon>
        <taxon>Candidatus Korarchaeia</taxon>
        <taxon>Candidatus Korarchaeia incertae sedis</taxon>
        <taxon>Candidatus Methanodesulfokora</taxon>
    </lineage>
</organism>
<sequence length="78" mass="8569">MKRVSILLLGIALVVIGIIIPEMPTEYGYPVRMCAHDHVAQMLLSLSLIIIGIVVIIAGLVEKGPKYFTDTHPMPPLF</sequence>
<feature type="transmembrane region" description="Helical" evidence="1">
    <location>
        <begin position="41"/>
        <end position="61"/>
    </location>
</feature>
<protein>
    <submittedName>
        <fullName evidence="2">Uncharacterized protein</fullName>
    </submittedName>
</protein>
<evidence type="ECO:0000256" key="1">
    <source>
        <dbReference type="SAM" id="Phobius"/>
    </source>
</evidence>
<accession>A0A520KK47</accession>
<keyword evidence="1" id="KW-1133">Transmembrane helix</keyword>
<gene>
    <name evidence="2" type="ORF">EF810_04650</name>
</gene>
<comment type="caution">
    <text evidence="2">The sequence shown here is derived from an EMBL/GenBank/DDBJ whole genome shotgun (WGS) entry which is preliminary data.</text>
</comment>
<evidence type="ECO:0000313" key="2">
    <source>
        <dbReference type="EMBL" id="RZN61629.1"/>
    </source>
</evidence>
<dbReference type="EMBL" id="RXII01000072">
    <property type="protein sequence ID" value="RZN61629.1"/>
    <property type="molecule type" value="Genomic_DNA"/>
</dbReference>
<keyword evidence="1" id="KW-0472">Membrane</keyword>
<evidence type="ECO:0000313" key="3">
    <source>
        <dbReference type="Proteomes" id="UP000316217"/>
    </source>
</evidence>
<dbReference type="AlphaFoldDB" id="A0A520KK47"/>
<name>A0A520KK47_9CREN</name>
<dbReference type="RefSeq" id="WP_125672411.1">
    <property type="nucleotide sequence ID" value="NZ_RCOS01000146.1"/>
</dbReference>
<reference evidence="2 3" key="1">
    <citation type="journal article" date="2019" name="Nat. Microbiol.">
        <title>Wide diversity of methane and short-chain alkane metabolisms in uncultured archaea.</title>
        <authorList>
            <person name="Borrel G."/>
            <person name="Adam P.S."/>
            <person name="McKay L.J."/>
            <person name="Chen L.X."/>
            <person name="Sierra-Garcia I.N."/>
            <person name="Sieber C.M."/>
            <person name="Letourneur Q."/>
            <person name="Ghozlane A."/>
            <person name="Andersen G.L."/>
            <person name="Li W.J."/>
            <person name="Hallam S.J."/>
            <person name="Muyzer G."/>
            <person name="de Oliveira V.M."/>
            <person name="Inskeep W.P."/>
            <person name="Banfield J.F."/>
            <person name="Gribaldo S."/>
        </authorList>
    </citation>
    <scope>NUCLEOTIDE SEQUENCE [LARGE SCALE GENOMIC DNA]</scope>
    <source>
        <strain evidence="2">NM4</strain>
    </source>
</reference>
<keyword evidence="1" id="KW-0812">Transmembrane</keyword>
<proteinExistence type="predicted"/>
<dbReference type="Proteomes" id="UP000316217">
    <property type="component" value="Unassembled WGS sequence"/>
</dbReference>